<dbReference type="SUPFAM" id="SSF50729">
    <property type="entry name" value="PH domain-like"/>
    <property type="match status" value="1"/>
</dbReference>
<dbReference type="InterPro" id="IPR011993">
    <property type="entry name" value="PH-like_dom_sf"/>
</dbReference>
<dbReference type="InterPro" id="IPR038648">
    <property type="entry name" value="PHR_sf"/>
</dbReference>
<dbReference type="Proteomes" id="UP001162131">
    <property type="component" value="Unassembled WGS sequence"/>
</dbReference>
<gene>
    <name evidence="3" type="ORF">BSTOLATCC_MIC44398</name>
</gene>
<dbReference type="PROSITE" id="PS50003">
    <property type="entry name" value="PH_DOMAIN"/>
    <property type="match status" value="1"/>
</dbReference>
<sequence>MAGNEIKSGWIEKRSQYLKSWRERWLVLSPLFLQTYKTPTDQEHATMSLELSTIDEAVPSEFEIAKEHCFRITAQGTRYYIATDTDQEMCSWLNIINHARHIQSVPLLSINCMQEKKATSEVCLIATFSKIKELLHEREEEMVNELEECQRNYIEKVEQELSELTQTLDVENENYRYFTEIYKKEDSLINKIRKIQAGRRNNLSFKEFDSLNCSTLSVSIKEEVLKNLINFSTRVSLVNPMEVSIRRTNITRALKWRYTGERIDALTFMVSSDVKLTGVGICAPYKQGGSVTVKDFQIVKGKYTNSSSVYKNPSRINITYSPENSVTKVPVVGGLKIKKFAWYSVIFCIEGDHTYKCVDCSQKVQGPGDVEWEFTNTSFHQSHQNNRCDTVCGPIADFYYMQLQKNDM</sequence>
<dbReference type="PANTHER" id="PTHR12752:SF9">
    <property type="entry name" value="KRAMER, ISOFORM I"/>
    <property type="match status" value="1"/>
</dbReference>
<dbReference type="InterPro" id="IPR012983">
    <property type="entry name" value="PHR"/>
</dbReference>
<dbReference type="AlphaFoldDB" id="A0AAU9JRP0"/>
<dbReference type="Pfam" id="PF08005">
    <property type="entry name" value="PHR"/>
    <property type="match status" value="1"/>
</dbReference>
<dbReference type="Pfam" id="PF00169">
    <property type="entry name" value="PH"/>
    <property type="match status" value="1"/>
</dbReference>
<name>A0AAU9JRP0_9CILI</name>
<proteinExistence type="predicted"/>
<dbReference type="EMBL" id="CAJZBQ010000044">
    <property type="protein sequence ID" value="CAG9327770.1"/>
    <property type="molecule type" value="Genomic_DNA"/>
</dbReference>
<evidence type="ECO:0000256" key="1">
    <source>
        <dbReference type="SAM" id="Coils"/>
    </source>
</evidence>
<keyword evidence="1" id="KW-0175">Coiled coil</keyword>
<dbReference type="PANTHER" id="PTHR12752">
    <property type="entry name" value="PHOSPHOINOSITOL 3-PHOSPHATE-BINDING PROTEIN"/>
    <property type="match status" value="1"/>
</dbReference>
<comment type="caution">
    <text evidence="3">The sequence shown here is derived from an EMBL/GenBank/DDBJ whole genome shotgun (WGS) entry which is preliminary data.</text>
</comment>
<evidence type="ECO:0000313" key="4">
    <source>
        <dbReference type="Proteomes" id="UP001162131"/>
    </source>
</evidence>
<dbReference type="InterPro" id="IPR001849">
    <property type="entry name" value="PH_domain"/>
</dbReference>
<organism evidence="3 4">
    <name type="scientific">Blepharisma stoltei</name>
    <dbReference type="NCBI Taxonomy" id="1481888"/>
    <lineage>
        <taxon>Eukaryota</taxon>
        <taxon>Sar</taxon>
        <taxon>Alveolata</taxon>
        <taxon>Ciliophora</taxon>
        <taxon>Postciliodesmatophora</taxon>
        <taxon>Heterotrichea</taxon>
        <taxon>Heterotrichida</taxon>
        <taxon>Blepharismidae</taxon>
        <taxon>Blepharisma</taxon>
    </lineage>
</organism>
<feature type="domain" description="PH" evidence="2">
    <location>
        <begin position="4"/>
        <end position="101"/>
    </location>
</feature>
<dbReference type="Gene3D" id="2.60.120.820">
    <property type="entry name" value="PHR domain"/>
    <property type="match status" value="1"/>
</dbReference>
<feature type="coiled-coil region" evidence="1">
    <location>
        <begin position="132"/>
        <end position="174"/>
    </location>
</feature>
<dbReference type="Gene3D" id="2.30.29.30">
    <property type="entry name" value="Pleckstrin-homology domain (PH domain)/Phosphotyrosine-binding domain (PTB)"/>
    <property type="match status" value="1"/>
</dbReference>
<evidence type="ECO:0000313" key="3">
    <source>
        <dbReference type="EMBL" id="CAG9327770.1"/>
    </source>
</evidence>
<protein>
    <recommendedName>
        <fullName evidence="2">PH domain-containing protein</fullName>
    </recommendedName>
</protein>
<evidence type="ECO:0000259" key="2">
    <source>
        <dbReference type="PROSITE" id="PS50003"/>
    </source>
</evidence>
<keyword evidence="4" id="KW-1185">Reference proteome</keyword>
<accession>A0AAU9JRP0</accession>
<reference evidence="3" key="1">
    <citation type="submission" date="2021-09" db="EMBL/GenBank/DDBJ databases">
        <authorList>
            <consortium name="AG Swart"/>
            <person name="Singh M."/>
            <person name="Singh A."/>
            <person name="Seah K."/>
            <person name="Emmerich C."/>
        </authorList>
    </citation>
    <scope>NUCLEOTIDE SEQUENCE</scope>
    <source>
        <strain evidence="3">ATCC30299</strain>
    </source>
</reference>
<dbReference type="SMART" id="SM00233">
    <property type="entry name" value="PH"/>
    <property type="match status" value="1"/>
</dbReference>